<dbReference type="OrthoDB" id="2017365at2759"/>
<dbReference type="AlphaFoldDB" id="A0A8B6ERM4"/>
<evidence type="ECO:0000256" key="1">
    <source>
        <dbReference type="SAM" id="MobiDB-lite"/>
    </source>
</evidence>
<proteinExistence type="predicted"/>
<sequence length="342" mass="39619">MDKSKEPDAEKTVEKKKEPSPGTSDKQTGSSKKSKRQKTVVAPIEPRTPLKRQRAPVERFQSPAEELQTPKPKTPHHDDVEVVYKKGIFLAVRGDEETFYLCRTQQNVFNNTKKFKIQWLDMDEKTKHYKFDFLDSTDIECVLTNIKMDRVARETYTLPDSEKTRIEMILTKAIRKEKGMPIDDIDILPENEVDESEEHEDETEDDEDWEDEPTSKKQKLSKSKTTPPSKKGVRVFLKSGKSSSKKSTPKTKSDKKEKKDTKKTPKKDGKKEGKSDKKRGPDKNLKPNLKIKVIEKDPLFETKDHVPFISKMSHTKLVFRAVLQNDMESLKQLLEDDQHIYD</sequence>
<feature type="non-terminal residue" evidence="2">
    <location>
        <position position="1"/>
    </location>
</feature>
<evidence type="ECO:0000313" key="3">
    <source>
        <dbReference type="Proteomes" id="UP000596742"/>
    </source>
</evidence>
<accession>A0A8B6ERM4</accession>
<feature type="compositionally biased region" description="Acidic residues" evidence="1">
    <location>
        <begin position="183"/>
        <end position="212"/>
    </location>
</feature>
<comment type="caution">
    <text evidence="2">The sequence shown here is derived from an EMBL/GenBank/DDBJ whole genome shotgun (WGS) entry which is preliminary data.</text>
</comment>
<dbReference type="EMBL" id="UYJE01005621">
    <property type="protein sequence ID" value="VDI38793.1"/>
    <property type="molecule type" value="Genomic_DNA"/>
</dbReference>
<reference evidence="2" key="1">
    <citation type="submission" date="2018-11" db="EMBL/GenBank/DDBJ databases">
        <authorList>
            <person name="Alioto T."/>
            <person name="Alioto T."/>
        </authorList>
    </citation>
    <scope>NUCLEOTIDE SEQUENCE</scope>
</reference>
<name>A0A8B6ERM4_MYTGA</name>
<feature type="compositionally biased region" description="Basic and acidic residues" evidence="1">
    <location>
        <begin position="1"/>
        <end position="19"/>
    </location>
</feature>
<keyword evidence="3" id="KW-1185">Reference proteome</keyword>
<dbReference type="Proteomes" id="UP000596742">
    <property type="component" value="Unassembled WGS sequence"/>
</dbReference>
<gene>
    <name evidence="2" type="ORF">MGAL_10B081404</name>
</gene>
<feature type="region of interest" description="Disordered" evidence="1">
    <location>
        <begin position="181"/>
        <end position="289"/>
    </location>
</feature>
<feature type="region of interest" description="Disordered" evidence="1">
    <location>
        <begin position="1"/>
        <end position="77"/>
    </location>
</feature>
<feature type="compositionally biased region" description="Polar residues" evidence="1">
    <location>
        <begin position="21"/>
        <end position="31"/>
    </location>
</feature>
<protein>
    <submittedName>
        <fullName evidence="2">Uncharacterized protein</fullName>
    </submittedName>
</protein>
<evidence type="ECO:0000313" key="2">
    <source>
        <dbReference type="EMBL" id="VDI38793.1"/>
    </source>
</evidence>
<organism evidence="2 3">
    <name type="scientific">Mytilus galloprovincialis</name>
    <name type="common">Mediterranean mussel</name>
    <dbReference type="NCBI Taxonomy" id="29158"/>
    <lineage>
        <taxon>Eukaryota</taxon>
        <taxon>Metazoa</taxon>
        <taxon>Spiralia</taxon>
        <taxon>Lophotrochozoa</taxon>
        <taxon>Mollusca</taxon>
        <taxon>Bivalvia</taxon>
        <taxon>Autobranchia</taxon>
        <taxon>Pteriomorphia</taxon>
        <taxon>Mytilida</taxon>
        <taxon>Mytiloidea</taxon>
        <taxon>Mytilidae</taxon>
        <taxon>Mytilinae</taxon>
        <taxon>Mytilus</taxon>
    </lineage>
</organism>
<feature type="compositionally biased region" description="Basic and acidic residues" evidence="1">
    <location>
        <begin position="251"/>
        <end position="285"/>
    </location>
</feature>